<feature type="compositionally biased region" description="Low complexity" evidence="7">
    <location>
        <begin position="843"/>
        <end position="877"/>
    </location>
</feature>
<dbReference type="EMBL" id="SKCS01000359">
    <property type="protein sequence ID" value="TNN10417.1"/>
    <property type="molecule type" value="Genomic_DNA"/>
</dbReference>
<feature type="region of interest" description="Disordered" evidence="7">
    <location>
        <begin position="843"/>
        <end position="880"/>
    </location>
</feature>
<dbReference type="SMART" id="SM00355">
    <property type="entry name" value="ZnF_C2H2"/>
    <property type="match status" value="6"/>
</dbReference>
<dbReference type="STRING" id="6182.A0A4Z2D1N7"/>
<keyword evidence="1" id="KW-0479">Metal-binding</keyword>
<evidence type="ECO:0000256" key="6">
    <source>
        <dbReference type="PROSITE-ProRule" id="PRU00042"/>
    </source>
</evidence>
<evidence type="ECO:0000256" key="4">
    <source>
        <dbReference type="ARBA" id="ARBA00022833"/>
    </source>
</evidence>
<feature type="domain" description="C2H2-type" evidence="8">
    <location>
        <begin position="719"/>
        <end position="742"/>
    </location>
</feature>
<dbReference type="GO" id="GO:0005634">
    <property type="term" value="C:nucleus"/>
    <property type="evidence" value="ECO:0007669"/>
    <property type="project" value="TreeGrafter"/>
</dbReference>
<keyword evidence="10" id="KW-1185">Reference proteome</keyword>
<dbReference type="PANTHER" id="PTHR24393">
    <property type="entry name" value="ZINC FINGER PROTEIN"/>
    <property type="match status" value="1"/>
</dbReference>
<evidence type="ECO:0000256" key="5">
    <source>
        <dbReference type="ARBA" id="ARBA00023242"/>
    </source>
</evidence>
<feature type="domain" description="C2H2-type" evidence="8">
    <location>
        <begin position="691"/>
        <end position="718"/>
    </location>
</feature>
<evidence type="ECO:0000313" key="10">
    <source>
        <dbReference type="Proteomes" id="UP000311919"/>
    </source>
</evidence>
<keyword evidence="5" id="KW-0539">Nucleus</keyword>
<dbReference type="PROSITE" id="PS00028">
    <property type="entry name" value="ZINC_FINGER_C2H2_1"/>
    <property type="match status" value="6"/>
</dbReference>
<feature type="domain" description="C2H2-type" evidence="8">
    <location>
        <begin position="577"/>
        <end position="605"/>
    </location>
</feature>
<feature type="domain" description="C2H2-type" evidence="8">
    <location>
        <begin position="663"/>
        <end position="690"/>
    </location>
</feature>
<dbReference type="FunFam" id="3.30.160.60:FF:000245">
    <property type="entry name" value="zinc finger protein Gfi-1"/>
    <property type="match status" value="1"/>
</dbReference>
<protein>
    <submittedName>
        <fullName evidence="9">Zinc finger protein</fullName>
    </submittedName>
</protein>
<evidence type="ECO:0000256" key="7">
    <source>
        <dbReference type="SAM" id="MobiDB-lite"/>
    </source>
</evidence>
<feature type="domain" description="C2H2-type" evidence="8">
    <location>
        <begin position="607"/>
        <end position="634"/>
    </location>
</feature>
<dbReference type="PANTHER" id="PTHR24393:SF138">
    <property type="entry name" value="IP01201P-RELATED"/>
    <property type="match status" value="1"/>
</dbReference>
<dbReference type="PROSITE" id="PS50157">
    <property type="entry name" value="ZINC_FINGER_C2H2_2"/>
    <property type="match status" value="6"/>
</dbReference>
<dbReference type="Proteomes" id="UP000311919">
    <property type="component" value="Unassembled WGS sequence"/>
</dbReference>
<dbReference type="InterPro" id="IPR036236">
    <property type="entry name" value="Znf_C2H2_sf"/>
</dbReference>
<dbReference type="InterPro" id="IPR013087">
    <property type="entry name" value="Znf_C2H2_type"/>
</dbReference>
<evidence type="ECO:0000259" key="8">
    <source>
        <dbReference type="PROSITE" id="PS50157"/>
    </source>
</evidence>
<evidence type="ECO:0000256" key="2">
    <source>
        <dbReference type="ARBA" id="ARBA00022737"/>
    </source>
</evidence>
<evidence type="ECO:0000256" key="3">
    <source>
        <dbReference type="ARBA" id="ARBA00022771"/>
    </source>
</evidence>
<keyword evidence="2" id="KW-0677">Repeat</keyword>
<evidence type="ECO:0000256" key="1">
    <source>
        <dbReference type="ARBA" id="ARBA00022723"/>
    </source>
</evidence>
<sequence>MNTNQFMAYNSMTILSDLSHQYDMETMKQYNNNNNYNLSNNTNNSNISDPYSLFPLNYNKTQKNFYHNNKIVNVKYNKCDTVTSNKLCINNSRKNNFKHNSTSRYVINWNNPIHVNHDNIISDKLIDDERKLSTISNDTNTPKDLRVRKQLRTNANSIRYNKHKLKQSYVRKETVKNNITKLSDGCIPIYNNSFIGTDTHLSNCNLPFNGKVGSSDSSVDNNNNSLFNSSNNSLLSNSYNGQQHFPIFTPNNGTTTTTIETIPECSINSPALHDSQFNPILSQAQFHQYWLQMMNTPTLLGTTTTSTTSYDTFSLQPTSTPSQCTSPLQLTPNLSASKCQPFTFISNDLQTLSSLFYQAIKQLQINHNLPINNTLLNQNHHLSQIYASLMNTNLSTTSSSTSTSTSSSSSSSIIQKQLEINLNDINDSQLKNFIENNKFNEYNCFKSLINRDYSTVNVPNTQTNNPSHDDNISNLQVPMNQTKLTNTSLKFNQLSIQSKWDNLNSSVNEHIDHNRINNNNKEVDNTNKMDDHLEGDGFDAYYDVIDDDNDNDDDDDDDGEIILDPKHSPDTVPMNIFKCNLCNKYFATAHGLEVHVRRSHNNGKRPFECQLCQKTFGHATSLYQHESVHCQDKQFQCSQCGKTFKRSSTLSTHLLIHSDTRPYPCQYCGKRFHQKSDMKKHTYTHTGEKPYVCLQCGKAFSQSSNLITHSRKHTGFKPFSCFHCLRAFQRKVDLRRHIETQHGTMDLFKKDYTLDEMTTTSQLSINNNNNINDNHKKSYILHDENKVMHNSSSSSLSPLPNILSSPKSLHLQNHSYSPDMTDSLNGSNGLDLSTTVNINLISNNNNNTGSNNNKTNCTNNCDTSTPSNYPSSNLSNSQINNDEKVLPYSVENLLSSLT</sequence>
<dbReference type="SUPFAM" id="SSF57667">
    <property type="entry name" value="beta-beta-alpha zinc fingers"/>
    <property type="match status" value="3"/>
</dbReference>
<dbReference type="GO" id="GO:0000978">
    <property type="term" value="F:RNA polymerase II cis-regulatory region sequence-specific DNA binding"/>
    <property type="evidence" value="ECO:0007669"/>
    <property type="project" value="TreeGrafter"/>
</dbReference>
<keyword evidence="4" id="KW-0862">Zinc</keyword>
<dbReference type="FunFam" id="3.30.160.60:FF:000432">
    <property type="entry name" value="zinc finger protein Gfi-1b isoform X1"/>
    <property type="match status" value="1"/>
</dbReference>
<dbReference type="Pfam" id="PF00096">
    <property type="entry name" value="zf-C2H2"/>
    <property type="match status" value="4"/>
</dbReference>
<dbReference type="Gene3D" id="3.30.160.60">
    <property type="entry name" value="Classic Zinc Finger"/>
    <property type="match status" value="6"/>
</dbReference>
<organism evidence="9 10">
    <name type="scientific">Schistosoma japonicum</name>
    <name type="common">Blood fluke</name>
    <dbReference type="NCBI Taxonomy" id="6182"/>
    <lineage>
        <taxon>Eukaryota</taxon>
        <taxon>Metazoa</taxon>
        <taxon>Spiralia</taxon>
        <taxon>Lophotrochozoa</taxon>
        <taxon>Platyhelminthes</taxon>
        <taxon>Trematoda</taxon>
        <taxon>Digenea</taxon>
        <taxon>Strigeidida</taxon>
        <taxon>Schistosomatoidea</taxon>
        <taxon>Schistosomatidae</taxon>
        <taxon>Schistosoma</taxon>
    </lineage>
</organism>
<gene>
    <name evidence="9" type="ORF">EWB00_005374</name>
</gene>
<dbReference type="FunFam" id="3.30.160.60:FF:000345">
    <property type="entry name" value="Zinc finger protein Gfi-1"/>
    <property type="match status" value="1"/>
</dbReference>
<dbReference type="GO" id="GO:0001228">
    <property type="term" value="F:DNA-binding transcription activator activity, RNA polymerase II-specific"/>
    <property type="evidence" value="ECO:0007669"/>
    <property type="project" value="TreeGrafter"/>
</dbReference>
<proteinExistence type="predicted"/>
<keyword evidence="3 6" id="KW-0863">Zinc-finger</keyword>
<dbReference type="GO" id="GO:0008270">
    <property type="term" value="F:zinc ion binding"/>
    <property type="evidence" value="ECO:0007669"/>
    <property type="project" value="UniProtKB-KW"/>
</dbReference>
<dbReference type="OrthoDB" id="6155966at2759"/>
<feature type="domain" description="C2H2-type" evidence="8">
    <location>
        <begin position="635"/>
        <end position="662"/>
    </location>
</feature>
<comment type="caution">
    <text evidence="9">The sequence shown here is derived from an EMBL/GenBank/DDBJ whole genome shotgun (WGS) entry which is preliminary data.</text>
</comment>
<name>A0A4Z2D1N7_SCHJA</name>
<dbReference type="AlphaFoldDB" id="A0A4Z2D1N7"/>
<reference evidence="9 10" key="1">
    <citation type="submission" date="2019-03" db="EMBL/GenBank/DDBJ databases">
        <title>An improved genome assembly of the fluke Schistosoma japonicum.</title>
        <authorList>
            <person name="Hu W."/>
            <person name="Luo F."/>
            <person name="Yin M."/>
            <person name="Mo X."/>
            <person name="Sun C."/>
            <person name="Wu Q."/>
            <person name="Zhu B."/>
            <person name="Xiang M."/>
            <person name="Wang J."/>
            <person name="Wang Y."/>
            <person name="Zhang T."/>
            <person name="Xu B."/>
            <person name="Zheng H."/>
            <person name="Feng Z."/>
        </authorList>
    </citation>
    <scope>NUCLEOTIDE SEQUENCE [LARGE SCALE GENOMIC DNA]</scope>
    <source>
        <strain evidence="9">HuSjv2</strain>
        <tissue evidence="9">Worms</tissue>
    </source>
</reference>
<accession>A0A4Z2D1N7</accession>
<evidence type="ECO:0000313" key="9">
    <source>
        <dbReference type="EMBL" id="TNN10417.1"/>
    </source>
</evidence>